<reference evidence="8" key="1">
    <citation type="submission" date="2021-04" db="EMBL/GenBank/DDBJ databases">
        <authorList>
            <person name="Zhang D.-C."/>
        </authorList>
    </citation>
    <scope>NUCLEOTIDE SEQUENCE</scope>
    <source>
        <strain evidence="8">CGMCC 1.15697</strain>
    </source>
</reference>
<dbReference type="FunFam" id="3.40.250.10:FF:000015">
    <property type="entry name" value="Sulfurtransferase"/>
    <property type="match status" value="1"/>
</dbReference>
<dbReference type="AlphaFoldDB" id="A0A8J7S4V7"/>
<dbReference type="CDD" id="cd01448">
    <property type="entry name" value="TST_Repeat_1"/>
    <property type="match status" value="1"/>
</dbReference>
<evidence type="ECO:0000313" key="8">
    <source>
        <dbReference type="EMBL" id="MBP5856794.1"/>
    </source>
</evidence>
<protein>
    <recommendedName>
        <fullName evidence="6">Sulfurtransferase</fullName>
    </recommendedName>
</protein>
<dbReference type="FunFam" id="3.40.250.10:FF:000001">
    <property type="entry name" value="Sulfurtransferase"/>
    <property type="match status" value="1"/>
</dbReference>
<comment type="caution">
    <text evidence="8">The sequence shown here is derived from an EMBL/GenBank/DDBJ whole genome shotgun (WGS) entry which is preliminary data.</text>
</comment>
<dbReference type="Pfam" id="PF00581">
    <property type="entry name" value="Rhodanese"/>
    <property type="match status" value="2"/>
</dbReference>
<comment type="subcellular location">
    <subcellularLocation>
        <location evidence="1">Cytoplasm</location>
    </subcellularLocation>
</comment>
<evidence type="ECO:0000256" key="3">
    <source>
        <dbReference type="ARBA" id="ARBA00022679"/>
    </source>
</evidence>
<keyword evidence="9" id="KW-1185">Reference proteome</keyword>
<evidence type="ECO:0000256" key="5">
    <source>
        <dbReference type="ARBA" id="ARBA00051793"/>
    </source>
</evidence>
<dbReference type="GO" id="GO:0004792">
    <property type="term" value="F:thiosulfate-cyanide sulfurtransferase activity"/>
    <property type="evidence" value="ECO:0007669"/>
    <property type="project" value="InterPro"/>
</dbReference>
<dbReference type="InterPro" id="IPR036873">
    <property type="entry name" value="Rhodanese-like_dom_sf"/>
</dbReference>
<keyword evidence="4" id="KW-0677">Repeat</keyword>
<evidence type="ECO:0000256" key="4">
    <source>
        <dbReference type="ARBA" id="ARBA00022737"/>
    </source>
</evidence>
<accession>A0A8J7S4V7</accession>
<dbReference type="InterPro" id="IPR001763">
    <property type="entry name" value="Rhodanese-like_dom"/>
</dbReference>
<dbReference type="SMART" id="SM00450">
    <property type="entry name" value="RHOD"/>
    <property type="match status" value="2"/>
</dbReference>
<dbReference type="RefSeq" id="WP_210681387.1">
    <property type="nucleotide sequence ID" value="NZ_JAGMWN010000003.1"/>
</dbReference>
<dbReference type="Proteomes" id="UP000672602">
    <property type="component" value="Unassembled WGS sequence"/>
</dbReference>
<dbReference type="InterPro" id="IPR001307">
    <property type="entry name" value="Thiosulphate_STrfase_CS"/>
</dbReference>
<dbReference type="PROSITE" id="PS00683">
    <property type="entry name" value="RHODANESE_2"/>
    <property type="match status" value="1"/>
</dbReference>
<evidence type="ECO:0000256" key="6">
    <source>
        <dbReference type="RuleBase" id="RU000507"/>
    </source>
</evidence>
<dbReference type="InterPro" id="IPR045078">
    <property type="entry name" value="TST/MPST-like"/>
</dbReference>
<dbReference type="PANTHER" id="PTHR11364:SF27">
    <property type="entry name" value="SULFURTRANSFERASE"/>
    <property type="match status" value="1"/>
</dbReference>
<dbReference type="GO" id="GO:0005737">
    <property type="term" value="C:cytoplasm"/>
    <property type="evidence" value="ECO:0007669"/>
    <property type="project" value="UniProtKB-SubCell"/>
</dbReference>
<proteinExistence type="predicted"/>
<dbReference type="CDD" id="cd01449">
    <property type="entry name" value="TST_Repeat_2"/>
    <property type="match status" value="1"/>
</dbReference>
<evidence type="ECO:0000256" key="1">
    <source>
        <dbReference type="ARBA" id="ARBA00004496"/>
    </source>
</evidence>
<dbReference type="Gene3D" id="3.40.250.10">
    <property type="entry name" value="Rhodanese-like domain"/>
    <property type="match status" value="2"/>
</dbReference>
<keyword evidence="3 6" id="KW-0808">Transferase</keyword>
<organism evidence="8 9">
    <name type="scientific">Marivibrio halodurans</name>
    <dbReference type="NCBI Taxonomy" id="2039722"/>
    <lineage>
        <taxon>Bacteria</taxon>
        <taxon>Pseudomonadati</taxon>
        <taxon>Pseudomonadota</taxon>
        <taxon>Alphaproteobacteria</taxon>
        <taxon>Rhodospirillales</taxon>
        <taxon>Rhodospirillaceae</taxon>
        <taxon>Marivibrio</taxon>
    </lineage>
</organism>
<keyword evidence="2" id="KW-0963">Cytoplasm</keyword>
<feature type="domain" description="Rhodanese" evidence="7">
    <location>
        <begin position="168"/>
        <end position="284"/>
    </location>
</feature>
<comment type="catalytic activity">
    <reaction evidence="5">
        <text>2-oxo-3-sulfanylpropanoate + [thioredoxin]-dithiol = [thioredoxin]-disulfide + hydrogen sulfide + pyruvate + H(+)</text>
        <dbReference type="Rhea" id="RHEA:21740"/>
        <dbReference type="Rhea" id="RHEA-COMP:10698"/>
        <dbReference type="Rhea" id="RHEA-COMP:10700"/>
        <dbReference type="ChEBI" id="CHEBI:15361"/>
        <dbReference type="ChEBI" id="CHEBI:15378"/>
        <dbReference type="ChEBI" id="CHEBI:29919"/>
        <dbReference type="ChEBI" id="CHEBI:29950"/>
        <dbReference type="ChEBI" id="CHEBI:50058"/>
        <dbReference type="ChEBI" id="CHEBI:57678"/>
        <dbReference type="EC" id="2.8.1.2"/>
    </reaction>
    <physiologicalReaction direction="left-to-right" evidence="5">
        <dbReference type="Rhea" id="RHEA:21741"/>
    </physiologicalReaction>
</comment>
<feature type="domain" description="Rhodanese" evidence="7">
    <location>
        <begin position="17"/>
        <end position="134"/>
    </location>
</feature>
<dbReference type="PANTHER" id="PTHR11364">
    <property type="entry name" value="THIOSULFATE SULFERTANSFERASE"/>
    <property type="match status" value="1"/>
</dbReference>
<dbReference type="NCBIfam" id="NF008557">
    <property type="entry name" value="PRK11493.1"/>
    <property type="match status" value="1"/>
</dbReference>
<sequence length="290" mass="31349">MTTFPLVSPDWLKSALDDPSVVILDATYHLPTMGRDARSEFEAERIPGARFFDIDEIKDSNDPLPHMIPDAETFRRAAEALGVTDDSTVVCYDSYGLLSAARAWWMFRLFGFDRVSVLDGGLKHWKACGYPTESGPAPDAPTGALSVHFRPELVRRVDDMLDNLKEGPGSAFTVLDARSAGRFAGTEPEPRAELRAGHIPNSLSLPSAQLTDPETGRVKTVQQLQTLYEAAGIELGRDRVVTSCGSGVTACALAFGLFLLGDTNVAVYDGSWSEWGARDDTPVETGVPGG</sequence>
<dbReference type="SUPFAM" id="SSF52821">
    <property type="entry name" value="Rhodanese/Cell cycle control phosphatase"/>
    <property type="match status" value="2"/>
</dbReference>
<dbReference type="GO" id="GO:0016784">
    <property type="term" value="F:3-mercaptopyruvate sulfurtransferase activity"/>
    <property type="evidence" value="ECO:0007669"/>
    <property type="project" value="UniProtKB-EC"/>
</dbReference>
<evidence type="ECO:0000256" key="2">
    <source>
        <dbReference type="ARBA" id="ARBA00022490"/>
    </source>
</evidence>
<evidence type="ECO:0000259" key="7">
    <source>
        <dbReference type="PROSITE" id="PS50206"/>
    </source>
</evidence>
<gene>
    <name evidence="8" type="primary">sseA</name>
    <name evidence="8" type="ORF">KAJ83_07225</name>
</gene>
<dbReference type="PROSITE" id="PS50206">
    <property type="entry name" value="RHODANESE_3"/>
    <property type="match status" value="2"/>
</dbReference>
<name>A0A8J7S4V7_9PROT</name>
<dbReference type="EMBL" id="JAGMWN010000003">
    <property type="protein sequence ID" value="MBP5856794.1"/>
    <property type="molecule type" value="Genomic_DNA"/>
</dbReference>
<evidence type="ECO:0000313" key="9">
    <source>
        <dbReference type="Proteomes" id="UP000672602"/>
    </source>
</evidence>